<dbReference type="AlphaFoldDB" id="H1PW24"/>
<dbReference type="BioCyc" id="FSP457404-HMP:GTSQ-2643-MONOMER"/>
<dbReference type="EMBL" id="AGWJ02000023">
    <property type="protein sequence ID" value="EHO79878.1"/>
    <property type="molecule type" value="Genomic_DNA"/>
</dbReference>
<feature type="domain" description="HTH rpiR-type" evidence="1">
    <location>
        <begin position="4"/>
        <end position="80"/>
    </location>
</feature>
<dbReference type="SUPFAM" id="SSF46689">
    <property type="entry name" value="Homeodomain-like"/>
    <property type="match status" value="1"/>
</dbReference>
<evidence type="ECO:0000313" key="2">
    <source>
        <dbReference type="EMBL" id="EHO79878.1"/>
    </source>
</evidence>
<dbReference type="InterPro" id="IPR047640">
    <property type="entry name" value="RpiR-like"/>
</dbReference>
<dbReference type="GO" id="GO:1901135">
    <property type="term" value="P:carbohydrate derivative metabolic process"/>
    <property type="evidence" value="ECO:0007669"/>
    <property type="project" value="InterPro"/>
</dbReference>
<proteinExistence type="predicted"/>
<dbReference type="InterPro" id="IPR009057">
    <property type="entry name" value="Homeodomain-like_sf"/>
</dbReference>
<dbReference type="InterPro" id="IPR046348">
    <property type="entry name" value="SIS_dom_sf"/>
</dbReference>
<gene>
    <name evidence="2" type="ORF">HMPREF0402_02617</name>
</gene>
<protein>
    <recommendedName>
        <fullName evidence="1">HTH rpiR-type domain-containing protein</fullName>
    </recommendedName>
</protein>
<dbReference type="InterPro" id="IPR036388">
    <property type="entry name" value="WH-like_DNA-bd_sf"/>
</dbReference>
<sequence>MGNLLNRLLIMLNDNDLDSTNYHIAMTLLMNFHSLHELSIGEVAKLCSVSKSTISKFIRILNFEDYADFKASASFKENRYGYNLNYNQNIAEYIEKYGYSSYLKCIQQDIDSLNGEKNLKNIEKLAQDLIRYKKVASFGLLFSEIGAIDLQMKLAYNGKFLITNLDDVKQDTFIRRADEETLIIIYSNSGFYLKKYQLSEFQEEKDYSRTKAKIVLITGNEEMKNYSGIDNCIAFHHNSEIQSHSIIYPLINDHIVNKYRQLIKNK</sequence>
<organism evidence="2 3">
    <name type="scientific">Fusobacterium ulcerans 12-1B</name>
    <dbReference type="NCBI Taxonomy" id="457404"/>
    <lineage>
        <taxon>Bacteria</taxon>
        <taxon>Fusobacteriati</taxon>
        <taxon>Fusobacteriota</taxon>
        <taxon>Fusobacteriia</taxon>
        <taxon>Fusobacteriales</taxon>
        <taxon>Fusobacteriaceae</taxon>
        <taxon>Fusobacterium</taxon>
    </lineage>
</organism>
<name>H1PW24_9FUSO</name>
<dbReference type="PANTHER" id="PTHR30514:SF1">
    <property type="entry name" value="HTH-TYPE TRANSCRIPTIONAL REGULATOR HEXR-RELATED"/>
    <property type="match status" value="1"/>
</dbReference>
<dbReference type="GO" id="GO:0003700">
    <property type="term" value="F:DNA-binding transcription factor activity"/>
    <property type="evidence" value="ECO:0007669"/>
    <property type="project" value="InterPro"/>
</dbReference>
<comment type="caution">
    <text evidence="2">The sequence shown here is derived from an EMBL/GenBank/DDBJ whole genome shotgun (WGS) entry which is preliminary data.</text>
</comment>
<evidence type="ECO:0000313" key="3">
    <source>
        <dbReference type="Proteomes" id="UP000003233"/>
    </source>
</evidence>
<dbReference type="PATRIC" id="fig|457404.5.peg.2537"/>
<keyword evidence="3" id="KW-1185">Reference proteome</keyword>
<dbReference type="GO" id="GO:0097367">
    <property type="term" value="F:carbohydrate derivative binding"/>
    <property type="evidence" value="ECO:0007669"/>
    <property type="project" value="InterPro"/>
</dbReference>
<dbReference type="Gene3D" id="1.10.10.10">
    <property type="entry name" value="Winged helix-like DNA-binding domain superfamily/Winged helix DNA-binding domain"/>
    <property type="match status" value="1"/>
</dbReference>
<dbReference type="PROSITE" id="PS51071">
    <property type="entry name" value="HTH_RPIR"/>
    <property type="match status" value="1"/>
</dbReference>
<evidence type="ECO:0000259" key="1">
    <source>
        <dbReference type="PROSITE" id="PS51071"/>
    </source>
</evidence>
<dbReference type="Pfam" id="PF01418">
    <property type="entry name" value="HTH_6"/>
    <property type="match status" value="1"/>
</dbReference>
<dbReference type="SUPFAM" id="SSF53697">
    <property type="entry name" value="SIS domain"/>
    <property type="match status" value="1"/>
</dbReference>
<reference evidence="2 3" key="1">
    <citation type="submission" date="2012-07" db="EMBL/GenBank/DDBJ databases">
        <title>The Genome Sequence of Fusobacterium ulcerans 12_1B.</title>
        <authorList>
            <consortium name="The Broad Institute Genome Sequencing Platform"/>
            <person name="Earl A."/>
            <person name="Ward D."/>
            <person name="Feldgarden M."/>
            <person name="Gevers D."/>
            <person name="Strauss J."/>
            <person name="Ambrose C.E."/>
            <person name="Allen-Vercoe E."/>
            <person name="Walker B."/>
            <person name="Young S.K."/>
            <person name="Zeng Q."/>
            <person name="Gargeya S."/>
            <person name="Fitzgerald M."/>
            <person name="Haas B."/>
            <person name="Abouelleil A."/>
            <person name="Alvarado L."/>
            <person name="Arachchi H.M."/>
            <person name="Berlin A.M."/>
            <person name="Chapman S.B."/>
            <person name="Goldberg J."/>
            <person name="Griggs A."/>
            <person name="Gujja S."/>
            <person name="Hansen M."/>
            <person name="Howarth C."/>
            <person name="Imamovic A."/>
            <person name="Larimer J."/>
            <person name="McCowen C."/>
            <person name="Montmayeur A."/>
            <person name="Murphy C."/>
            <person name="Neiman D."/>
            <person name="Pearson M."/>
            <person name="Priest M."/>
            <person name="Roberts A."/>
            <person name="Saif S."/>
            <person name="Shea T."/>
            <person name="Sisk P."/>
            <person name="Sykes S."/>
            <person name="Wortman J."/>
            <person name="Nusbaum C."/>
            <person name="Birren B."/>
        </authorList>
    </citation>
    <scope>NUCLEOTIDE SEQUENCE [LARGE SCALE GENOMIC DNA]</scope>
    <source>
        <strain evidence="2 3">12_1B</strain>
    </source>
</reference>
<dbReference type="PANTHER" id="PTHR30514">
    <property type="entry name" value="GLUCOKINASE"/>
    <property type="match status" value="1"/>
</dbReference>
<accession>H1PW24</accession>
<dbReference type="Gene3D" id="3.40.50.10490">
    <property type="entry name" value="Glucose-6-phosphate isomerase like protein, domain 1"/>
    <property type="match status" value="1"/>
</dbReference>
<dbReference type="HOGENOM" id="CLU_055769_6_1_0"/>
<dbReference type="GO" id="GO:0003677">
    <property type="term" value="F:DNA binding"/>
    <property type="evidence" value="ECO:0007669"/>
    <property type="project" value="InterPro"/>
</dbReference>
<dbReference type="RefSeq" id="WP_008698375.1">
    <property type="nucleotide sequence ID" value="NZ_KE161009.1"/>
</dbReference>
<dbReference type="InterPro" id="IPR000281">
    <property type="entry name" value="HTH_RpiR"/>
</dbReference>
<dbReference type="Proteomes" id="UP000003233">
    <property type="component" value="Unassembled WGS sequence"/>
</dbReference>